<feature type="compositionally biased region" description="Low complexity" evidence="5">
    <location>
        <begin position="74"/>
        <end position="93"/>
    </location>
</feature>
<dbReference type="Proteomes" id="UP001255856">
    <property type="component" value="Unassembled WGS sequence"/>
</dbReference>
<dbReference type="SUPFAM" id="SSF57850">
    <property type="entry name" value="RING/U-box"/>
    <property type="match status" value="1"/>
</dbReference>
<dbReference type="InterPro" id="IPR001841">
    <property type="entry name" value="Znf_RING"/>
</dbReference>
<keyword evidence="1" id="KW-0479">Metal-binding</keyword>
<reference evidence="7" key="1">
    <citation type="submission" date="2021-01" db="EMBL/GenBank/DDBJ databases">
        <authorList>
            <person name="Eckstrom K.M.E."/>
        </authorList>
    </citation>
    <scope>NUCLEOTIDE SEQUENCE</scope>
    <source>
        <strain evidence="7">UVCC 0001</strain>
    </source>
</reference>
<feature type="region of interest" description="Disordered" evidence="5">
    <location>
        <begin position="1"/>
        <end position="94"/>
    </location>
</feature>
<feature type="compositionally biased region" description="Basic and acidic residues" evidence="5">
    <location>
        <begin position="129"/>
        <end position="146"/>
    </location>
</feature>
<organism evidence="7 8">
    <name type="scientific">Prototheca wickerhamii</name>
    <dbReference type="NCBI Taxonomy" id="3111"/>
    <lineage>
        <taxon>Eukaryota</taxon>
        <taxon>Viridiplantae</taxon>
        <taxon>Chlorophyta</taxon>
        <taxon>core chlorophytes</taxon>
        <taxon>Trebouxiophyceae</taxon>
        <taxon>Chlorellales</taxon>
        <taxon>Chlorellaceae</taxon>
        <taxon>Prototheca</taxon>
    </lineage>
</organism>
<keyword evidence="8" id="KW-1185">Reference proteome</keyword>
<protein>
    <recommendedName>
        <fullName evidence="6">RING-type domain-containing protein</fullName>
    </recommendedName>
</protein>
<evidence type="ECO:0000256" key="3">
    <source>
        <dbReference type="ARBA" id="ARBA00022833"/>
    </source>
</evidence>
<evidence type="ECO:0000259" key="6">
    <source>
        <dbReference type="PROSITE" id="PS50089"/>
    </source>
</evidence>
<evidence type="ECO:0000313" key="8">
    <source>
        <dbReference type="Proteomes" id="UP001255856"/>
    </source>
</evidence>
<dbReference type="AlphaFoldDB" id="A0AAD9IET6"/>
<keyword evidence="3" id="KW-0862">Zinc</keyword>
<accession>A0AAD9IET6</accession>
<feature type="domain" description="RING-type" evidence="6">
    <location>
        <begin position="301"/>
        <end position="342"/>
    </location>
</feature>
<dbReference type="InterPro" id="IPR013083">
    <property type="entry name" value="Znf_RING/FYVE/PHD"/>
</dbReference>
<dbReference type="SMART" id="SM00184">
    <property type="entry name" value="RING"/>
    <property type="match status" value="1"/>
</dbReference>
<evidence type="ECO:0000256" key="1">
    <source>
        <dbReference type="ARBA" id="ARBA00022723"/>
    </source>
</evidence>
<name>A0AAD9IET6_PROWI</name>
<evidence type="ECO:0000256" key="4">
    <source>
        <dbReference type="PROSITE-ProRule" id="PRU00175"/>
    </source>
</evidence>
<gene>
    <name evidence="7" type="ORF">QBZ16_005257</name>
</gene>
<dbReference type="PANTHER" id="PTHR45931:SF3">
    <property type="entry name" value="RING ZINC FINGER-CONTAINING PROTEIN"/>
    <property type="match status" value="1"/>
</dbReference>
<dbReference type="PROSITE" id="PS50089">
    <property type="entry name" value="ZF_RING_2"/>
    <property type="match status" value="1"/>
</dbReference>
<keyword evidence="2 4" id="KW-0863">Zinc-finger</keyword>
<feature type="region of interest" description="Disordered" evidence="5">
    <location>
        <begin position="129"/>
        <end position="151"/>
    </location>
</feature>
<dbReference type="GO" id="GO:0061630">
    <property type="term" value="F:ubiquitin protein ligase activity"/>
    <property type="evidence" value="ECO:0007669"/>
    <property type="project" value="TreeGrafter"/>
</dbReference>
<dbReference type="Pfam" id="PF13639">
    <property type="entry name" value="zf-RING_2"/>
    <property type="match status" value="1"/>
</dbReference>
<dbReference type="GO" id="GO:0008270">
    <property type="term" value="F:zinc ion binding"/>
    <property type="evidence" value="ECO:0007669"/>
    <property type="project" value="UniProtKB-KW"/>
</dbReference>
<dbReference type="PANTHER" id="PTHR45931">
    <property type="entry name" value="SI:CH211-59O9.10"/>
    <property type="match status" value="1"/>
</dbReference>
<dbReference type="EMBL" id="JASFZW010000008">
    <property type="protein sequence ID" value="KAK2077029.1"/>
    <property type="molecule type" value="Genomic_DNA"/>
</dbReference>
<comment type="caution">
    <text evidence="7">The sequence shown here is derived from an EMBL/GenBank/DDBJ whole genome shotgun (WGS) entry which is preliminary data.</text>
</comment>
<sequence length="354" mass="38236">MDNPTADAGPSRELPRESRKRRRVRPVATQAVDLSTDRSPTDGSEVAVLEVREPPRAARRQRLPREVEVTDLVSPRASASSQAQPAFSPDPASRNLYSEAEDSALARRLQDEESGWSDSRIFAQLDSLERGEEASRRRSSGRREAGEALPLPVDGGLPWENWRATVRSGASGPGSDAELAAEPGPGLSMINRLAAAIFEGLSSGGRESLLGPGSLALLMLGQHRPRVLAPWEAVPGLGRLPAHLVFSDRDFTADDYEALRALDEGLDSRRGAPRDLIRSLPVERLPSGGGAAAACEALGRCVVCLEEFKPGGRLKRLPCGHAFHARCIDRWLRTKAVCPVCQQGIAPETAENDR</sequence>
<dbReference type="InterPro" id="IPR051834">
    <property type="entry name" value="RING_finger_E3_ligase"/>
</dbReference>
<dbReference type="GO" id="GO:0005634">
    <property type="term" value="C:nucleus"/>
    <property type="evidence" value="ECO:0007669"/>
    <property type="project" value="TreeGrafter"/>
</dbReference>
<evidence type="ECO:0000313" key="7">
    <source>
        <dbReference type="EMBL" id="KAK2077029.1"/>
    </source>
</evidence>
<evidence type="ECO:0000256" key="2">
    <source>
        <dbReference type="ARBA" id="ARBA00022771"/>
    </source>
</evidence>
<dbReference type="Gene3D" id="3.30.40.10">
    <property type="entry name" value="Zinc/RING finger domain, C3HC4 (zinc finger)"/>
    <property type="match status" value="1"/>
</dbReference>
<dbReference type="GO" id="GO:0006511">
    <property type="term" value="P:ubiquitin-dependent protein catabolic process"/>
    <property type="evidence" value="ECO:0007669"/>
    <property type="project" value="TreeGrafter"/>
</dbReference>
<proteinExistence type="predicted"/>
<evidence type="ECO:0000256" key="5">
    <source>
        <dbReference type="SAM" id="MobiDB-lite"/>
    </source>
</evidence>